<comment type="caution">
    <text evidence="1">The sequence shown here is derived from an EMBL/GenBank/DDBJ whole genome shotgun (WGS) entry which is preliminary data.</text>
</comment>
<name>J9F5R6_9ZZZZ</name>
<reference evidence="1" key="1">
    <citation type="journal article" date="2012" name="PLoS ONE">
        <title>Gene sets for utilization of primary and secondary nutrition supplies in the distal gut of endangered iberian lynx.</title>
        <authorList>
            <person name="Alcaide M."/>
            <person name="Messina E."/>
            <person name="Richter M."/>
            <person name="Bargiela R."/>
            <person name="Peplies J."/>
            <person name="Huws S.A."/>
            <person name="Newbold C.J."/>
            <person name="Golyshin P.N."/>
            <person name="Simon M.A."/>
            <person name="Lopez G."/>
            <person name="Yakimov M.M."/>
            <person name="Ferrer M."/>
        </authorList>
    </citation>
    <scope>NUCLEOTIDE SEQUENCE</scope>
</reference>
<accession>J9F5R6</accession>
<dbReference type="AlphaFoldDB" id="J9F5R6"/>
<evidence type="ECO:0000313" key="1">
    <source>
        <dbReference type="EMBL" id="EJW89843.1"/>
    </source>
</evidence>
<dbReference type="EMBL" id="AMCI01009224">
    <property type="protein sequence ID" value="EJW89843.1"/>
    <property type="molecule type" value="Genomic_DNA"/>
</dbReference>
<gene>
    <name evidence="1" type="ORF">EVA_22050</name>
</gene>
<protein>
    <submittedName>
        <fullName evidence="1">Uncharacterized protein</fullName>
    </submittedName>
</protein>
<proteinExistence type="predicted"/>
<organism evidence="1">
    <name type="scientific">gut metagenome</name>
    <dbReference type="NCBI Taxonomy" id="749906"/>
    <lineage>
        <taxon>unclassified sequences</taxon>
        <taxon>metagenomes</taxon>
        <taxon>organismal metagenomes</taxon>
    </lineage>
</organism>
<sequence>MKCVRKPVVKGDRIVKKESLLDLNQKKRPNIHFFMLWLLPISQRAVPLQCSCETTTTLGIRIYILEGFSF</sequence>